<dbReference type="SMART" id="SM01255">
    <property type="entry name" value="KNOX1"/>
    <property type="match status" value="1"/>
</dbReference>
<sequence>MDDEMYGFHSTSDYADKALMSPENLMMQAEYNNFHNYNNTLSTPMFGSDDVQLSSEAANSFSTTPQNNNNNIHQIRGANCGGGSSRRDDINNEDYDEDGSNIIKAKIVSHPYYPKLLDAYIDCQKVGAPPEMANLLEEIRQQNDFRKPNATSICIGVDPELDEFMETYCDILVKYKSDLSRPFDEATTFLNKIELQLSDLCKDDGGVSSDEEFSCGEAEGQDASMRSEDNELKDRLLRKFGSHLSSLKLEFSKKKKKGKLPKEARQMLLAWWSDHYRWPYPAEADKNSLAESTGLDPKQINNWFINQRKRHWKPSENMQLAVMDNLSGQFFSDD</sequence>
<protein>
    <submittedName>
        <fullName evidence="10">Uncharacterized protein</fullName>
    </submittedName>
</protein>
<evidence type="ECO:0000313" key="11">
    <source>
        <dbReference type="Proteomes" id="UP001291623"/>
    </source>
</evidence>
<gene>
    <name evidence="10" type="ORF">RND71_003192</name>
</gene>
<evidence type="ECO:0000259" key="8">
    <source>
        <dbReference type="PROSITE" id="PS50071"/>
    </source>
</evidence>
<dbReference type="Pfam" id="PF03789">
    <property type="entry name" value="ELK"/>
    <property type="match status" value="1"/>
</dbReference>
<keyword evidence="4 5" id="KW-0539">Nucleus</keyword>
<dbReference type="SMART" id="SM01256">
    <property type="entry name" value="KNOX2"/>
    <property type="match status" value="1"/>
</dbReference>
<evidence type="ECO:0000259" key="9">
    <source>
        <dbReference type="PROSITE" id="PS51213"/>
    </source>
</evidence>
<keyword evidence="3 5" id="KW-0371">Homeobox</keyword>
<reference evidence="10" key="1">
    <citation type="submission" date="2023-12" db="EMBL/GenBank/DDBJ databases">
        <title>Genome assembly of Anisodus tanguticus.</title>
        <authorList>
            <person name="Wang Y.-J."/>
        </authorList>
    </citation>
    <scope>NUCLEOTIDE SEQUENCE</scope>
    <source>
        <strain evidence="10">KB-2021</strain>
        <tissue evidence="10">Leaf</tissue>
    </source>
</reference>
<dbReference type="SMART" id="SM00389">
    <property type="entry name" value="HOX"/>
    <property type="match status" value="1"/>
</dbReference>
<feature type="domain" description="ELK" evidence="9">
    <location>
        <begin position="231"/>
        <end position="251"/>
    </location>
</feature>
<evidence type="ECO:0000256" key="3">
    <source>
        <dbReference type="ARBA" id="ARBA00023155"/>
    </source>
</evidence>
<feature type="region of interest" description="Disordered" evidence="7">
    <location>
        <begin position="61"/>
        <end position="91"/>
    </location>
</feature>
<dbReference type="InterPro" id="IPR005541">
    <property type="entry name" value="KNOX2"/>
</dbReference>
<dbReference type="PANTHER" id="PTHR11850">
    <property type="entry name" value="HOMEOBOX PROTEIN TRANSCRIPTION FACTORS"/>
    <property type="match status" value="1"/>
</dbReference>
<dbReference type="EMBL" id="JAVYJV010000002">
    <property type="protein sequence ID" value="KAK4376896.1"/>
    <property type="molecule type" value="Genomic_DNA"/>
</dbReference>
<evidence type="ECO:0000313" key="10">
    <source>
        <dbReference type="EMBL" id="KAK4376896.1"/>
    </source>
</evidence>
<dbReference type="PROSITE" id="PS50071">
    <property type="entry name" value="HOMEOBOX_2"/>
    <property type="match status" value="1"/>
</dbReference>
<feature type="compositionally biased region" description="Polar residues" evidence="7">
    <location>
        <begin position="61"/>
        <end position="73"/>
    </location>
</feature>
<evidence type="ECO:0000256" key="6">
    <source>
        <dbReference type="PROSITE-ProRule" id="PRU00559"/>
    </source>
</evidence>
<feature type="domain" description="Homeobox" evidence="8">
    <location>
        <begin position="251"/>
        <end position="314"/>
    </location>
</feature>
<evidence type="ECO:0000256" key="4">
    <source>
        <dbReference type="ARBA" id="ARBA00023242"/>
    </source>
</evidence>
<dbReference type="InterPro" id="IPR008422">
    <property type="entry name" value="KN_HD"/>
</dbReference>
<evidence type="ECO:0000256" key="7">
    <source>
        <dbReference type="SAM" id="MobiDB-lite"/>
    </source>
</evidence>
<dbReference type="AlphaFoldDB" id="A0AAE1SY89"/>
<dbReference type="Pfam" id="PF05920">
    <property type="entry name" value="Homeobox_KN"/>
    <property type="match status" value="1"/>
</dbReference>
<accession>A0AAE1SY89</accession>
<dbReference type="PROSITE" id="PS00027">
    <property type="entry name" value="HOMEOBOX_1"/>
    <property type="match status" value="1"/>
</dbReference>
<evidence type="ECO:0000256" key="2">
    <source>
        <dbReference type="ARBA" id="ARBA00023125"/>
    </source>
</evidence>
<dbReference type="GO" id="GO:0005634">
    <property type="term" value="C:nucleus"/>
    <property type="evidence" value="ECO:0007669"/>
    <property type="project" value="UniProtKB-SubCell"/>
</dbReference>
<dbReference type="InterPro" id="IPR009057">
    <property type="entry name" value="Homeodomain-like_sf"/>
</dbReference>
<dbReference type="InterPro" id="IPR001356">
    <property type="entry name" value="HD"/>
</dbReference>
<dbReference type="GO" id="GO:0003677">
    <property type="term" value="F:DNA binding"/>
    <property type="evidence" value="ECO:0007669"/>
    <property type="project" value="UniProtKB-UniRule"/>
</dbReference>
<name>A0AAE1SY89_9SOLA</name>
<comment type="subcellular location">
    <subcellularLocation>
        <location evidence="1 5">Nucleus</location>
    </subcellularLocation>
</comment>
<proteinExistence type="inferred from homology"/>
<keyword evidence="11" id="KW-1185">Reference proteome</keyword>
<keyword evidence="2 5" id="KW-0238">DNA-binding</keyword>
<dbReference type="Pfam" id="PF03791">
    <property type="entry name" value="KNOX2"/>
    <property type="match status" value="1"/>
</dbReference>
<dbReference type="InterPro" id="IPR005540">
    <property type="entry name" value="KNOX1"/>
</dbReference>
<dbReference type="InterPro" id="IPR017970">
    <property type="entry name" value="Homeobox_CS"/>
</dbReference>
<dbReference type="InterPro" id="IPR005539">
    <property type="entry name" value="ELK_dom"/>
</dbReference>
<dbReference type="Gene3D" id="1.10.10.60">
    <property type="entry name" value="Homeodomain-like"/>
    <property type="match status" value="1"/>
</dbReference>
<dbReference type="GO" id="GO:0000981">
    <property type="term" value="F:DNA-binding transcription factor activity, RNA polymerase II-specific"/>
    <property type="evidence" value="ECO:0007669"/>
    <property type="project" value="InterPro"/>
</dbReference>
<comment type="similarity">
    <text evidence="6">Belongs to the TALE/KNOX homeobox family.</text>
</comment>
<dbReference type="Pfam" id="PF03790">
    <property type="entry name" value="KNOX1"/>
    <property type="match status" value="1"/>
</dbReference>
<comment type="caution">
    <text evidence="10">The sequence shown here is derived from an EMBL/GenBank/DDBJ whole genome shotgun (WGS) entry which is preliminary data.</text>
</comment>
<feature type="DNA-binding region" description="Homeobox; TALE-type" evidence="5">
    <location>
        <begin position="252"/>
        <end position="315"/>
    </location>
</feature>
<dbReference type="SMART" id="SM01188">
    <property type="entry name" value="ELK"/>
    <property type="match status" value="1"/>
</dbReference>
<evidence type="ECO:0000256" key="5">
    <source>
        <dbReference type="PROSITE-ProRule" id="PRU00108"/>
    </source>
</evidence>
<dbReference type="PROSITE" id="PS51213">
    <property type="entry name" value="ELK"/>
    <property type="match status" value="1"/>
</dbReference>
<dbReference type="InterPro" id="IPR050224">
    <property type="entry name" value="TALE_homeobox"/>
</dbReference>
<dbReference type="CDD" id="cd00086">
    <property type="entry name" value="homeodomain"/>
    <property type="match status" value="1"/>
</dbReference>
<dbReference type="SUPFAM" id="SSF46689">
    <property type="entry name" value="Homeodomain-like"/>
    <property type="match status" value="1"/>
</dbReference>
<evidence type="ECO:0000256" key="1">
    <source>
        <dbReference type="ARBA" id="ARBA00004123"/>
    </source>
</evidence>
<dbReference type="Proteomes" id="UP001291623">
    <property type="component" value="Unassembled WGS sequence"/>
</dbReference>
<organism evidence="10 11">
    <name type="scientific">Anisodus tanguticus</name>
    <dbReference type="NCBI Taxonomy" id="243964"/>
    <lineage>
        <taxon>Eukaryota</taxon>
        <taxon>Viridiplantae</taxon>
        <taxon>Streptophyta</taxon>
        <taxon>Embryophyta</taxon>
        <taxon>Tracheophyta</taxon>
        <taxon>Spermatophyta</taxon>
        <taxon>Magnoliopsida</taxon>
        <taxon>eudicotyledons</taxon>
        <taxon>Gunneridae</taxon>
        <taxon>Pentapetalae</taxon>
        <taxon>asterids</taxon>
        <taxon>lamiids</taxon>
        <taxon>Solanales</taxon>
        <taxon>Solanaceae</taxon>
        <taxon>Solanoideae</taxon>
        <taxon>Hyoscyameae</taxon>
        <taxon>Anisodus</taxon>
    </lineage>
</organism>